<dbReference type="SUPFAM" id="SSF53597">
    <property type="entry name" value="Dihydrofolate reductase-like"/>
    <property type="match status" value="1"/>
</dbReference>
<organism evidence="2 3">
    <name type="scientific">Gordonia asplenii</name>
    <dbReference type="NCBI Taxonomy" id="2725283"/>
    <lineage>
        <taxon>Bacteria</taxon>
        <taxon>Bacillati</taxon>
        <taxon>Actinomycetota</taxon>
        <taxon>Actinomycetes</taxon>
        <taxon>Mycobacteriales</taxon>
        <taxon>Gordoniaceae</taxon>
        <taxon>Gordonia</taxon>
    </lineage>
</organism>
<dbReference type="Gene3D" id="3.40.430.10">
    <property type="entry name" value="Dihydrofolate Reductase, subunit A"/>
    <property type="match status" value="1"/>
</dbReference>
<dbReference type="InterPro" id="IPR002734">
    <property type="entry name" value="RibDG_C"/>
</dbReference>
<comment type="caution">
    <text evidence="2">The sequence shown here is derived from an EMBL/GenBank/DDBJ whole genome shotgun (WGS) entry which is preliminary data.</text>
</comment>
<dbReference type="EMBL" id="JABBNB010000013">
    <property type="protein sequence ID" value="NMO02305.1"/>
    <property type="molecule type" value="Genomic_DNA"/>
</dbReference>
<dbReference type="GO" id="GO:0009231">
    <property type="term" value="P:riboflavin biosynthetic process"/>
    <property type="evidence" value="ECO:0007669"/>
    <property type="project" value="InterPro"/>
</dbReference>
<dbReference type="AlphaFoldDB" id="A0A848KZP4"/>
<reference evidence="2 3" key="1">
    <citation type="submission" date="2020-04" db="EMBL/GenBank/DDBJ databases">
        <title>Gordonia sp. nov. TBRC 11910.</title>
        <authorList>
            <person name="Suriyachadkun C."/>
        </authorList>
    </citation>
    <scope>NUCLEOTIDE SEQUENCE [LARGE SCALE GENOMIC DNA]</scope>
    <source>
        <strain evidence="2 3">TBRC 11910</strain>
    </source>
</reference>
<dbReference type="InterPro" id="IPR050765">
    <property type="entry name" value="Riboflavin_Biosynth_HTPR"/>
</dbReference>
<evidence type="ECO:0000259" key="1">
    <source>
        <dbReference type="Pfam" id="PF01872"/>
    </source>
</evidence>
<accession>A0A848KZP4</accession>
<evidence type="ECO:0000313" key="3">
    <source>
        <dbReference type="Proteomes" id="UP000550729"/>
    </source>
</evidence>
<sequence>MSRVFTGLSVSVDGFITGRDSRPGHGLGDGGMLFDWYGDPQNSDMYRGLVDRVGAIVTGRKTYDDCAGFNGGSPHPTAAMVVLSHRPGPAEFAGSDRQHFATSIDRAIDRALELADGKDVGIQGGVTLTAAIEAGLVDEVILHQVPILLGAGRPFFGSLTRQVPLTLLETVSGSGVTHLRYGIEK</sequence>
<protein>
    <submittedName>
        <fullName evidence="2">Dihydrofolate reductase</fullName>
    </submittedName>
</protein>
<dbReference type="RefSeq" id="WP_170194814.1">
    <property type="nucleotide sequence ID" value="NZ_JABBNB010000013.1"/>
</dbReference>
<proteinExistence type="predicted"/>
<dbReference type="Pfam" id="PF01872">
    <property type="entry name" value="RibD_C"/>
    <property type="match status" value="1"/>
</dbReference>
<dbReference type="GO" id="GO:0008703">
    <property type="term" value="F:5-amino-6-(5-phosphoribosylamino)uracil reductase activity"/>
    <property type="evidence" value="ECO:0007669"/>
    <property type="project" value="InterPro"/>
</dbReference>
<keyword evidence="3" id="KW-1185">Reference proteome</keyword>
<dbReference type="InterPro" id="IPR024072">
    <property type="entry name" value="DHFR-like_dom_sf"/>
</dbReference>
<evidence type="ECO:0000313" key="2">
    <source>
        <dbReference type="EMBL" id="NMO02305.1"/>
    </source>
</evidence>
<dbReference type="PANTHER" id="PTHR38011:SF11">
    <property type="entry name" value="2,5-DIAMINO-6-RIBOSYLAMINO-4(3H)-PYRIMIDINONE 5'-PHOSPHATE REDUCTASE"/>
    <property type="match status" value="1"/>
</dbReference>
<name>A0A848KZP4_9ACTN</name>
<gene>
    <name evidence="2" type="ORF">HH308_13885</name>
</gene>
<dbReference type="PANTHER" id="PTHR38011">
    <property type="entry name" value="DIHYDROFOLATE REDUCTASE FAMILY PROTEIN (AFU_ORTHOLOGUE AFUA_8G06820)"/>
    <property type="match status" value="1"/>
</dbReference>
<dbReference type="Proteomes" id="UP000550729">
    <property type="component" value="Unassembled WGS sequence"/>
</dbReference>
<feature type="domain" description="Bacterial bifunctional deaminase-reductase C-terminal" evidence="1">
    <location>
        <begin position="11"/>
        <end position="170"/>
    </location>
</feature>